<dbReference type="Gene3D" id="3.10.110.10">
    <property type="entry name" value="Ubiquitin Conjugating Enzyme"/>
    <property type="match status" value="1"/>
</dbReference>
<sequence>MSDYKAILEEEFEVLESIFPDELESNSIFDSQLFNSLHELILIFPITELSETSISIRIEPEEQSLSDPIALSLIINYPETYPDVIPEISLEEIEDEGDLREGEEELVLNNLRSIAEESIGMAMTFTIASAAKEALALLIVERARKEKEEDDRRAREYEEAEAARTRGTPLTRGLFDKWRKSFTAEIKAKREKEEEDRVKAMISKEREEWKKRKERPTGRQLFESSSALATSDEGLYEEGVQEVDMRQYTREQREAERRREEEEEERRRSGLVRDGDSDNE</sequence>
<evidence type="ECO:0000313" key="3">
    <source>
        <dbReference type="EMBL" id="OCF50537.1"/>
    </source>
</evidence>
<name>A0A1B9I4S9_9TREE</name>
<dbReference type="PANTHER" id="PTHR12292">
    <property type="entry name" value="RWD DOMAIN-CONTAINING PROTEIN"/>
    <property type="match status" value="1"/>
</dbReference>
<dbReference type="EMBL" id="KI894010">
    <property type="protein sequence ID" value="OCF50537.1"/>
    <property type="molecule type" value="Genomic_DNA"/>
</dbReference>
<dbReference type="SUPFAM" id="SSF54495">
    <property type="entry name" value="UBC-like"/>
    <property type="match status" value="1"/>
</dbReference>
<evidence type="ECO:0000256" key="1">
    <source>
        <dbReference type="SAM" id="MobiDB-lite"/>
    </source>
</evidence>
<dbReference type="PROSITE" id="PS50908">
    <property type="entry name" value="RWD"/>
    <property type="match status" value="1"/>
</dbReference>
<dbReference type="AlphaFoldDB" id="A0A1B9I4S9"/>
<accession>A0A1B9I4S9</accession>
<dbReference type="STRING" id="1296096.A0A1B9I4S9"/>
<reference evidence="3" key="2">
    <citation type="submission" date="2016-07" db="EMBL/GenBank/DDBJ databases">
        <title>Evolution of pathogenesis and genome organization in the Tremellales.</title>
        <authorList>
            <person name="Cuomo C."/>
            <person name="Litvintseva A."/>
            <person name="Heitman J."/>
            <person name="Chen Y."/>
            <person name="Sun S."/>
            <person name="Springer D."/>
            <person name="Dromer F."/>
            <person name="Young S."/>
            <person name="Zeng Q."/>
            <person name="Chapman S."/>
            <person name="Gujja S."/>
            <person name="Saif S."/>
            <person name="Birren B."/>
        </authorList>
    </citation>
    <scope>NUCLEOTIDE SEQUENCE</scope>
    <source>
        <strain evidence="3">CBS 10737</strain>
    </source>
</reference>
<protein>
    <recommendedName>
        <fullName evidence="2">RWD domain-containing protein</fullName>
    </recommendedName>
</protein>
<dbReference type="OrthoDB" id="277175at2759"/>
<gene>
    <name evidence="3" type="ORF">I206_03862</name>
</gene>
<dbReference type="InterPro" id="IPR016135">
    <property type="entry name" value="UBQ-conjugating_enzyme/RWD"/>
</dbReference>
<dbReference type="Pfam" id="PF05773">
    <property type="entry name" value="RWD"/>
    <property type="match status" value="1"/>
</dbReference>
<feature type="region of interest" description="Disordered" evidence="1">
    <location>
        <begin position="207"/>
        <end position="280"/>
    </location>
</feature>
<dbReference type="CDD" id="cd23823">
    <property type="entry name" value="RWD_GCN2"/>
    <property type="match status" value="1"/>
</dbReference>
<dbReference type="SMART" id="SM00591">
    <property type="entry name" value="RWD"/>
    <property type="match status" value="1"/>
</dbReference>
<feature type="domain" description="RWD" evidence="2">
    <location>
        <begin position="10"/>
        <end position="138"/>
    </location>
</feature>
<organism evidence="3">
    <name type="scientific">Kwoniella pini CBS 10737</name>
    <dbReference type="NCBI Taxonomy" id="1296096"/>
    <lineage>
        <taxon>Eukaryota</taxon>
        <taxon>Fungi</taxon>
        <taxon>Dikarya</taxon>
        <taxon>Basidiomycota</taxon>
        <taxon>Agaricomycotina</taxon>
        <taxon>Tremellomycetes</taxon>
        <taxon>Tremellales</taxon>
        <taxon>Cryptococcaceae</taxon>
        <taxon>Kwoniella</taxon>
    </lineage>
</organism>
<reference evidence="3" key="1">
    <citation type="submission" date="2013-07" db="EMBL/GenBank/DDBJ databases">
        <title>The Genome Sequence of Cryptococcus pinus CBS10737.</title>
        <authorList>
            <consortium name="The Broad Institute Genome Sequencing Platform"/>
            <person name="Cuomo C."/>
            <person name="Litvintseva A."/>
            <person name="Chen Y."/>
            <person name="Heitman J."/>
            <person name="Sun S."/>
            <person name="Springer D."/>
            <person name="Dromer F."/>
            <person name="Young S.K."/>
            <person name="Zeng Q."/>
            <person name="Gargeya S."/>
            <person name="Fitzgerald M."/>
            <person name="Abouelleil A."/>
            <person name="Alvarado L."/>
            <person name="Berlin A.M."/>
            <person name="Chapman S.B."/>
            <person name="Dewar J."/>
            <person name="Goldberg J."/>
            <person name="Griggs A."/>
            <person name="Gujja S."/>
            <person name="Hansen M."/>
            <person name="Howarth C."/>
            <person name="Imamovic A."/>
            <person name="Larimer J."/>
            <person name="McCowan C."/>
            <person name="Murphy C."/>
            <person name="Pearson M."/>
            <person name="Priest M."/>
            <person name="Roberts A."/>
            <person name="Saif S."/>
            <person name="Shea T."/>
            <person name="Sykes S."/>
            <person name="Wortman J."/>
            <person name="Nusbaum C."/>
            <person name="Birren B."/>
        </authorList>
    </citation>
    <scope>NUCLEOTIDE SEQUENCE [LARGE SCALE GENOMIC DNA]</scope>
    <source>
        <strain evidence="3">CBS 10737</strain>
    </source>
</reference>
<proteinExistence type="predicted"/>
<feature type="compositionally biased region" description="Basic and acidic residues" evidence="1">
    <location>
        <begin position="243"/>
        <end position="280"/>
    </location>
</feature>
<dbReference type="InterPro" id="IPR040213">
    <property type="entry name" value="GIR2-like"/>
</dbReference>
<feature type="region of interest" description="Disordered" evidence="1">
    <location>
        <begin position="148"/>
        <end position="168"/>
    </location>
</feature>
<feature type="compositionally biased region" description="Basic and acidic residues" evidence="1">
    <location>
        <begin position="148"/>
        <end position="164"/>
    </location>
</feature>
<dbReference type="InterPro" id="IPR006575">
    <property type="entry name" value="RWD_dom"/>
</dbReference>
<evidence type="ECO:0000259" key="2">
    <source>
        <dbReference type="PROSITE" id="PS50908"/>
    </source>
</evidence>
<feature type="compositionally biased region" description="Basic and acidic residues" evidence="1">
    <location>
        <begin position="207"/>
        <end position="217"/>
    </location>
</feature>